<evidence type="ECO:0000256" key="8">
    <source>
        <dbReference type="ARBA" id="ARBA00049348"/>
    </source>
</evidence>
<evidence type="ECO:0000256" key="6">
    <source>
        <dbReference type="ARBA" id="ARBA00022763"/>
    </source>
</evidence>
<sequence>METCIHTPIGRLLVDYTEGVVERIRFSDTPVDYIEANSKVIHELRAYFAGKLTQFTVKPKLPTNPLHRKVYEVLLQIPYGKTCSYSEVAQLVGSSPRGVARIIACNPIPIVIPCHRVIYKTGNIGGYSGGVWRKRFLLELESTTLNLPYRR</sequence>
<dbReference type="CDD" id="cd06445">
    <property type="entry name" value="ATase"/>
    <property type="match status" value="1"/>
</dbReference>
<comment type="caution">
    <text evidence="10">The sequence shown here is derived from an EMBL/GenBank/DDBJ whole genome shotgun (WGS) entry which is preliminary data.</text>
</comment>
<dbReference type="PANTHER" id="PTHR10815:SF13">
    <property type="entry name" value="METHYLATED-DNA--PROTEIN-CYSTEINE METHYLTRANSFERASE"/>
    <property type="match status" value="1"/>
</dbReference>
<dbReference type="Gene3D" id="1.10.10.10">
    <property type="entry name" value="Winged helix-like DNA-binding domain superfamily/Winged helix DNA-binding domain"/>
    <property type="match status" value="1"/>
</dbReference>
<keyword evidence="7" id="KW-0234">DNA repair</keyword>
<dbReference type="GO" id="GO:0006281">
    <property type="term" value="P:DNA repair"/>
    <property type="evidence" value="ECO:0007669"/>
    <property type="project" value="UniProtKB-KW"/>
</dbReference>
<evidence type="ECO:0000313" key="11">
    <source>
        <dbReference type="Proteomes" id="UP000216312"/>
    </source>
</evidence>
<evidence type="ECO:0000313" key="10">
    <source>
        <dbReference type="EMBL" id="OYV03336.1"/>
    </source>
</evidence>
<dbReference type="PROSITE" id="PS00374">
    <property type="entry name" value="MGMT"/>
    <property type="match status" value="1"/>
</dbReference>
<dbReference type="InterPro" id="IPR036217">
    <property type="entry name" value="MethylDNA_cys_MeTrfase_DNAb"/>
</dbReference>
<dbReference type="GO" id="GO:0003908">
    <property type="term" value="F:methylated-DNA-[protein]-cysteine S-methyltransferase activity"/>
    <property type="evidence" value="ECO:0007669"/>
    <property type="project" value="UniProtKB-EC"/>
</dbReference>
<comment type="catalytic activity">
    <reaction evidence="8">
        <text>a 6-O-methyl-2'-deoxyguanosine in DNA + L-cysteinyl-[protein] = S-methyl-L-cysteinyl-[protein] + a 2'-deoxyguanosine in DNA</text>
        <dbReference type="Rhea" id="RHEA:24000"/>
        <dbReference type="Rhea" id="RHEA-COMP:10131"/>
        <dbReference type="Rhea" id="RHEA-COMP:10132"/>
        <dbReference type="Rhea" id="RHEA-COMP:11367"/>
        <dbReference type="Rhea" id="RHEA-COMP:11368"/>
        <dbReference type="ChEBI" id="CHEBI:29950"/>
        <dbReference type="ChEBI" id="CHEBI:82612"/>
        <dbReference type="ChEBI" id="CHEBI:85445"/>
        <dbReference type="ChEBI" id="CHEBI:85448"/>
        <dbReference type="EC" id="2.1.1.63"/>
    </reaction>
</comment>
<dbReference type="InterPro" id="IPR036388">
    <property type="entry name" value="WH-like_DNA-bd_sf"/>
</dbReference>
<dbReference type="Gene3D" id="3.30.160.70">
    <property type="entry name" value="Methylated DNA-protein cysteine methyltransferase domain"/>
    <property type="match status" value="1"/>
</dbReference>
<name>A0A257LWK2_UNCW3</name>
<organism evidence="10 11">
    <name type="scientific">candidate division WOR-3 bacterium 4484_18</name>
    <dbReference type="NCBI Taxonomy" id="2020626"/>
    <lineage>
        <taxon>Bacteria</taxon>
        <taxon>Bacteria division WOR-3</taxon>
    </lineage>
</organism>
<dbReference type="InterPro" id="IPR014048">
    <property type="entry name" value="MethylDNA_cys_MeTrfase_DNA-bd"/>
</dbReference>
<accession>A0A257LWK2</accession>
<dbReference type="SUPFAM" id="SSF46767">
    <property type="entry name" value="Methylated DNA-protein cysteine methyltransferase, C-terminal domain"/>
    <property type="match status" value="1"/>
</dbReference>
<proteinExistence type="inferred from homology"/>
<feature type="domain" description="Methylated-DNA-[protein]-cysteine S-methyltransferase DNA binding" evidence="9">
    <location>
        <begin position="66"/>
        <end position="142"/>
    </location>
</feature>
<dbReference type="GO" id="GO:0032259">
    <property type="term" value="P:methylation"/>
    <property type="evidence" value="ECO:0007669"/>
    <property type="project" value="UniProtKB-KW"/>
</dbReference>
<protein>
    <recommendedName>
        <fullName evidence="3">methylated-DNA--[protein]-cysteine S-methyltransferase</fullName>
        <ecNumber evidence="3">2.1.1.63</ecNumber>
    </recommendedName>
</protein>
<dbReference type="AlphaFoldDB" id="A0A257LWK2"/>
<comment type="similarity">
    <text evidence="2">Belongs to the MGMT family.</text>
</comment>
<evidence type="ECO:0000259" key="9">
    <source>
        <dbReference type="Pfam" id="PF01035"/>
    </source>
</evidence>
<evidence type="ECO:0000256" key="3">
    <source>
        <dbReference type="ARBA" id="ARBA00011918"/>
    </source>
</evidence>
<gene>
    <name evidence="10" type="ORF">CGW93_01370</name>
</gene>
<dbReference type="Proteomes" id="UP000216312">
    <property type="component" value="Unassembled WGS sequence"/>
</dbReference>
<dbReference type="EMBL" id="NMUJ01000009">
    <property type="protein sequence ID" value="OYV03336.1"/>
    <property type="molecule type" value="Genomic_DNA"/>
</dbReference>
<evidence type="ECO:0000256" key="1">
    <source>
        <dbReference type="ARBA" id="ARBA00001286"/>
    </source>
</evidence>
<evidence type="ECO:0000256" key="2">
    <source>
        <dbReference type="ARBA" id="ARBA00008711"/>
    </source>
</evidence>
<keyword evidence="5 10" id="KW-0808">Transferase</keyword>
<evidence type="ECO:0000256" key="5">
    <source>
        <dbReference type="ARBA" id="ARBA00022679"/>
    </source>
</evidence>
<reference evidence="11" key="1">
    <citation type="submission" date="2017-07" db="EMBL/GenBank/DDBJ databases">
        <title>Novel pathways for hydrocarbon cycling and metabolic interdependencies in hydrothermal sediment communities.</title>
        <authorList>
            <person name="Dombrowski N."/>
            <person name="Seitz K."/>
            <person name="Teske A."/>
            <person name="Baker B."/>
        </authorList>
    </citation>
    <scope>NUCLEOTIDE SEQUENCE [LARGE SCALE GENOMIC DNA]</scope>
</reference>
<dbReference type="InterPro" id="IPR036631">
    <property type="entry name" value="MGMT_N_sf"/>
</dbReference>
<comment type="catalytic activity">
    <reaction evidence="1">
        <text>a 4-O-methyl-thymidine in DNA + L-cysteinyl-[protein] = a thymidine in DNA + S-methyl-L-cysteinyl-[protein]</text>
        <dbReference type="Rhea" id="RHEA:53428"/>
        <dbReference type="Rhea" id="RHEA-COMP:10131"/>
        <dbReference type="Rhea" id="RHEA-COMP:10132"/>
        <dbReference type="Rhea" id="RHEA-COMP:13555"/>
        <dbReference type="Rhea" id="RHEA-COMP:13556"/>
        <dbReference type="ChEBI" id="CHEBI:29950"/>
        <dbReference type="ChEBI" id="CHEBI:82612"/>
        <dbReference type="ChEBI" id="CHEBI:137386"/>
        <dbReference type="ChEBI" id="CHEBI:137387"/>
        <dbReference type="EC" id="2.1.1.63"/>
    </reaction>
</comment>
<keyword evidence="4 10" id="KW-0489">Methyltransferase</keyword>
<dbReference type="EC" id="2.1.1.63" evidence="3"/>
<dbReference type="FunFam" id="1.10.10.10:FF:000214">
    <property type="entry name" value="Methylated-DNA--protein-cysteine methyltransferase"/>
    <property type="match status" value="1"/>
</dbReference>
<dbReference type="SUPFAM" id="SSF53155">
    <property type="entry name" value="Methylated DNA-protein cysteine methyltransferase domain"/>
    <property type="match status" value="1"/>
</dbReference>
<evidence type="ECO:0000256" key="4">
    <source>
        <dbReference type="ARBA" id="ARBA00022603"/>
    </source>
</evidence>
<dbReference type="Pfam" id="PF01035">
    <property type="entry name" value="DNA_binding_1"/>
    <property type="match status" value="1"/>
</dbReference>
<evidence type="ECO:0000256" key="7">
    <source>
        <dbReference type="ARBA" id="ARBA00023204"/>
    </source>
</evidence>
<dbReference type="PANTHER" id="PTHR10815">
    <property type="entry name" value="METHYLATED-DNA--PROTEIN-CYSTEINE METHYLTRANSFERASE"/>
    <property type="match status" value="1"/>
</dbReference>
<keyword evidence="6" id="KW-0227">DNA damage</keyword>
<dbReference type="NCBIfam" id="TIGR00589">
    <property type="entry name" value="ogt"/>
    <property type="match status" value="1"/>
</dbReference>
<dbReference type="InterPro" id="IPR001497">
    <property type="entry name" value="MethylDNA_cys_MeTrfase_AS"/>
</dbReference>